<sequence>MSARCSTRSFRDAYEPEKKRKERDVSKIRKKFDASGVGLCLPERLGLSKYLLLFSNCTSQLLISLLLPLRRPSGSVRALTDAGKSLIFWAKGKQSSKIVVDVESSMYAHNEDYKEDIRQANRTLIGISSQKAKLICWQRL</sequence>
<keyword evidence="2" id="KW-1185">Reference proteome</keyword>
<proteinExistence type="predicted"/>
<organism evidence="1 2">
    <name type="scientific">Lentinula guzmanii</name>
    <dbReference type="NCBI Taxonomy" id="2804957"/>
    <lineage>
        <taxon>Eukaryota</taxon>
        <taxon>Fungi</taxon>
        <taxon>Dikarya</taxon>
        <taxon>Basidiomycota</taxon>
        <taxon>Agaricomycotina</taxon>
        <taxon>Agaricomycetes</taxon>
        <taxon>Agaricomycetidae</taxon>
        <taxon>Agaricales</taxon>
        <taxon>Marasmiineae</taxon>
        <taxon>Omphalotaceae</taxon>
        <taxon>Lentinula</taxon>
    </lineage>
</organism>
<comment type="caution">
    <text evidence="1">The sequence shown here is derived from an EMBL/GenBank/DDBJ whole genome shotgun (WGS) entry which is preliminary data.</text>
</comment>
<reference evidence="1" key="2">
    <citation type="journal article" date="2023" name="Proc. Natl. Acad. Sci. U.S.A.">
        <title>A global phylogenomic analysis of the shiitake genus Lentinula.</title>
        <authorList>
            <person name="Sierra-Patev S."/>
            <person name="Min B."/>
            <person name="Naranjo-Ortiz M."/>
            <person name="Looney B."/>
            <person name="Konkel Z."/>
            <person name="Slot J.C."/>
            <person name="Sakamoto Y."/>
            <person name="Steenwyk J.L."/>
            <person name="Rokas A."/>
            <person name="Carro J."/>
            <person name="Camarero S."/>
            <person name="Ferreira P."/>
            <person name="Molpeceres G."/>
            <person name="Ruiz-Duenas F.J."/>
            <person name="Serrano A."/>
            <person name="Henrissat B."/>
            <person name="Drula E."/>
            <person name="Hughes K.W."/>
            <person name="Mata J.L."/>
            <person name="Ishikawa N.K."/>
            <person name="Vargas-Isla R."/>
            <person name="Ushijima S."/>
            <person name="Smith C.A."/>
            <person name="Donoghue J."/>
            <person name="Ahrendt S."/>
            <person name="Andreopoulos W."/>
            <person name="He G."/>
            <person name="LaButti K."/>
            <person name="Lipzen A."/>
            <person name="Ng V."/>
            <person name="Riley R."/>
            <person name="Sandor L."/>
            <person name="Barry K."/>
            <person name="Martinez A.T."/>
            <person name="Xiao Y."/>
            <person name="Gibbons J.G."/>
            <person name="Terashima K."/>
            <person name="Grigoriev I.V."/>
            <person name="Hibbett D."/>
        </authorList>
    </citation>
    <scope>NUCLEOTIDE SEQUENCE</scope>
    <source>
        <strain evidence="1">ET3784</strain>
    </source>
</reference>
<gene>
    <name evidence="1" type="ORF">DFJ43DRAFT_1040179</name>
</gene>
<evidence type="ECO:0000313" key="2">
    <source>
        <dbReference type="Proteomes" id="UP001176059"/>
    </source>
</evidence>
<dbReference type="EMBL" id="JANVFO010000031">
    <property type="protein sequence ID" value="KAJ3731420.1"/>
    <property type="molecule type" value="Genomic_DNA"/>
</dbReference>
<name>A0AA38JIR0_9AGAR</name>
<dbReference type="AlphaFoldDB" id="A0AA38JIR0"/>
<protein>
    <submittedName>
        <fullName evidence="1">Uncharacterized protein</fullName>
    </submittedName>
</protein>
<evidence type="ECO:0000313" key="1">
    <source>
        <dbReference type="EMBL" id="KAJ3731420.1"/>
    </source>
</evidence>
<accession>A0AA38JIR0</accession>
<reference evidence="1" key="1">
    <citation type="submission" date="2022-08" db="EMBL/GenBank/DDBJ databases">
        <authorList>
            <consortium name="DOE Joint Genome Institute"/>
            <person name="Min B."/>
            <person name="Sierra-Patev S."/>
            <person name="Naranjo-Ortiz M."/>
            <person name="Looney B."/>
            <person name="Konkel Z."/>
            <person name="Slot J.C."/>
            <person name="Sakamoto Y."/>
            <person name="Steenwyk J.L."/>
            <person name="Rokas A."/>
            <person name="Carro J."/>
            <person name="Camarero S."/>
            <person name="Ferreira P."/>
            <person name="Molpeceres G."/>
            <person name="Ruiz-duenas F.J."/>
            <person name="Serrano A."/>
            <person name="Henrissat B."/>
            <person name="Drula E."/>
            <person name="Hughes K.W."/>
            <person name="Mata J.L."/>
            <person name="Ishikawa N.K."/>
            <person name="Vargas-Isla R."/>
            <person name="Ushijima S."/>
            <person name="Smith C.A."/>
            <person name="Ahrendt S."/>
            <person name="Andreopoulos W."/>
            <person name="He G."/>
            <person name="LaButti K."/>
            <person name="Lipzen A."/>
            <person name="Ng V."/>
            <person name="Riley R."/>
            <person name="Sandor L."/>
            <person name="Barry K."/>
            <person name="Martinez A.T."/>
            <person name="Xiao Y."/>
            <person name="Gibbons J.G."/>
            <person name="Terashima K."/>
            <person name="Hibbett D.S."/>
            <person name="Grigoriev I.V."/>
        </authorList>
    </citation>
    <scope>NUCLEOTIDE SEQUENCE</scope>
    <source>
        <strain evidence="1">ET3784</strain>
    </source>
</reference>
<dbReference type="Proteomes" id="UP001176059">
    <property type="component" value="Unassembled WGS sequence"/>
</dbReference>